<reference evidence="1" key="1">
    <citation type="submission" date="2014-03" db="EMBL/GenBank/DDBJ databases">
        <authorList>
            <person name="Genoscope - CEA"/>
        </authorList>
    </citation>
    <scope>NUCLEOTIDE SEQUENCE [LARGE SCALE GENOMIC DNA]</scope>
    <source>
        <strain evidence="1">CF27</strain>
    </source>
</reference>
<reference evidence="1" key="2">
    <citation type="submission" date="2014-07" db="EMBL/GenBank/DDBJ databases">
        <title>Initial genome analysis of the psychrotolerant acidophile Acidithiobacillus ferrivorans CF27: insights into iron and sulfur oxidation pathways and into biofilm formation.</title>
        <authorList>
            <person name="Talla E."/>
            <person name="Hedrich S."/>
            <person name="Mangenot S."/>
            <person name="Ji B."/>
            <person name="Johnson D.B."/>
            <person name="Barbe V."/>
            <person name="Bonnefoy V."/>
        </authorList>
    </citation>
    <scope>NUCLEOTIDE SEQUENCE [LARGE SCALE GENOMIC DNA]</scope>
    <source>
        <strain evidence="1">CF27</strain>
    </source>
</reference>
<proteinExistence type="predicted"/>
<protein>
    <submittedName>
        <fullName evidence="1">Uncharacterized protein</fullName>
    </submittedName>
</protein>
<sequence length="68" mass="7695">MMRTGFTRMAIHAPSPPVRRYQGLMVHHIPHPNILKPRNGPRGPGAYDLPVKRKARFELPTVVGMDLI</sequence>
<dbReference type="Proteomes" id="UP000193925">
    <property type="component" value="Chromosome AFERRI"/>
</dbReference>
<dbReference type="EMBL" id="CCCS020000030">
    <property type="protein sequence ID" value="CDQ09887.1"/>
    <property type="molecule type" value="Genomic_DNA"/>
</dbReference>
<accession>A0A060UML3</accession>
<keyword evidence="3" id="KW-1185">Reference proteome</keyword>
<organism evidence="1">
    <name type="scientific">Acidithiobacillus ferrivorans</name>
    <dbReference type="NCBI Taxonomy" id="160808"/>
    <lineage>
        <taxon>Bacteria</taxon>
        <taxon>Pseudomonadati</taxon>
        <taxon>Pseudomonadota</taxon>
        <taxon>Acidithiobacillia</taxon>
        <taxon>Acidithiobacillales</taxon>
        <taxon>Acidithiobacillaceae</taxon>
        <taxon>Acidithiobacillus</taxon>
    </lineage>
</organism>
<name>A0A060UML3_9PROT</name>
<reference evidence="2 3" key="3">
    <citation type="submission" date="2017-03" db="EMBL/GenBank/DDBJ databases">
        <authorList>
            <person name="Regsiter A."/>
            <person name="William W."/>
        </authorList>
    </citation>
    <scope>NUCLEOTIDE SEQUENCE [LARGE SCALE GENOMIC DNA]</scope>
    <source>
        <strain evidence="2">PRJEB5721</strain>
    </source>
</reference>
<evidence type="ECO:0000313" key="3">
    <source>
        <dbReference type="Proteomes" id="UP000193925"/>
    </source>
</evidence>
<evidence type="ECO:0000313" key="2">
    <source>
        <dbReference type="EMBL" id="SMH66550.1"/>
    </source>
</evidence>
<evidence type="ECO:0000313" key="1">
    <source>
        <dbReference type="EMBL" id="CDQ09887.1"/>
    </source>
</evidence>
<dbReference type="AlphaFoldDB" id="A0A060UML3"/>
<gene>
    <name evidence="2" type="ORF">AFERRI_30282</name>
    <name evidence="1" type="ORF">AFERRI_360003</name>
</gene>
<dbReference type="EMBL" id="LT841305">
    <property type="protein sequence ID" value="SMH66550.1"/>
    <property type="molecule type" value="Genomic_DNA"/>
</dbReference>